<dbReference type="EMBL" id="NBNE01005014">
    <property type="protein sequence ID" value="OWZ04348.1"/>
    <property type="molecule type" value="Genomic_DNA"/>
</dbReference>
<proteinExistence type="predicted"/>
<evidence type="ECO:0000313" key="1">
    <source>
        <dbReference type="EMBL" id="OWZ04348.1"/>
    </source>
</evidence>
<dbReference type="GO" id="GO:0003676">
    <property type="term" value="F:nucleic acid binding"/>
    <property type="evidence" value="ECO:0007669"/>
    <property type="project" value="InterPro"/>
</dbReference>
<reference evidence="2" key="1">
    <citation type="submission" date="2017-03" db="EMBL/GenBank/DDBJ databases">
        <title>Phytopthora megakarya and P. palmivora, two closely related causual agents of cacao black pod achieved similar genome size and gene model numbers by different mechanisms.</title>
        <authorList>
            <person name="Ali S."/>
            <person name="Shao J."/>
            <person name="Larry D.J."/>
            <person name="Kronmiller B."/>
            <person name="Shen D."/>
            <person name="Strem M.D."/>
            <person name="Melnick R.L."/>
            <person name="Guiltinan M.J."/>
            <person name="Tyler B.M."/>
            <person name="Meinhardt L.W."/>
            <person name="Bailey B.A."/>
        </authorList>
    </citation>
    <scope>NUCLEOTIDE SEQUENCE [LARGE SCALE GENOMIC DNA]</scope>
    <source>
        <strain evidence="2">zdho120</strain>
    </source>
</reference>
<organism evidence="1 2">
    <name type="scientific">Phytophthora megakarya</name>
    <dbReference type="NCBI Taxonomy" id="4795"/>
    <lineage>
        <taxon>Eukaryota</taxon>
        <taxon>Sar</taxon>
        <taxon>Stramenopiles</taxon>
        <taxon>Oomycota</taxon>
        <taxon>Peronosporomycetes</taxon>
        <taxon>Peronosporales</taxon>
        <taxon>Peronosporaceae</taxon>
        <taxon>Phytophthora</taxon>
    </lineage>
</organism>
<accession>A0A225VHL1</accession>
<dbReference type="Gene3D" id="3.30.420.10">
    <property type="entry name" value="Ribonuclease H-like superfamily/Ribonuclease H"/>
    <property type="match status" value="1"/>
</dbReference>
<dbReference type="OrthoDB" id="74300at2759"/>
<dbReference type="Proteomes" id="UP000198211">
    <property type="component" value="Unassembled WGS sequence"/>
</dbReference>
<gene>
    <name evidence="1" type="ORF">PHMEG_00023767</name>
</gene>
<dbReference type="InterPro" id="IPR036397">
    <property type="entry name" value="RNaseH_sf"/>
</dbReference>
<sequence>MTSYHGSDWADYLDTIEYGHATLVNTSTKMSPFQIDTGRIPRVMGHEATAMDTRNGWARYFVQ</sequence>
<dbReference type="AlphaFoldDB" id="A0A225VHL1"/>
<name>A0A225VHL1_9STRA</name>
<evidence type="ECO:0000313" key="2">
    <source>
        <dbReference type="Proteomes" id="UP000198211"/>
    </source>
</evidence>
<protein>
    <submittedName>
        <fullName evidence="1">Retroelement</fullName>
    </submittedName>
</protein>
<keyword evidence="2" id="KW-1185">Reference proteome</keyword>
<comment type="caution">
    <text evidence="1">The sequence shown here is derived from an EMBL/GenBank/DDBJ whole genome shotgun (WGS) entry which is preliminary data.</text>
</comment>